<comment type="caution">
    <text evidence="4">The sequence shown here is derived from an EMBL/GenBank/DDBJ whole genome shotgun (WGS) entry which is preliminary data.</text>
</comment>
<comment type="cofactor">
    <cofactor evidence="1">
        <name>Mg(2+)</name>
        <dbReference type="ChEBI" id="CHEBI:18420"/>
    </cofactor>
</comment>
<evidence type="ECO:0000256" key="2">
    <source>
        <dbReference type="ARBA" id="ARBA00022801"/>
    </source>
</evidence>
<reference evidence="4 5" key="1">
    <citation type="submission" date="2018-01" db="EMBL/GenBank/DDBJ databases">
        <title>Draft genome sequence of Nonomuraea sp. KC333.</title>
        <authorList>
            <person name="Sahin N."/>
            <person name="Saygin H."/>
            <person name="Ay H."/>
        </authorList>
    </citation>
    <scope>NUCLEOTIDE SEQUENCE [LARGE SCALE GENOMIC DNA]</scope>
    <source>
        <strain evidence="4 5">KC333</strain>
    </source>
</reference>
<dbReference type="GO" id="GO:0005829">
    <property type="term" value="C:cytosol"/>
    <property type="evidence" value="ECO:0007669"/>
    <property type="project" value="TreeGrafter"/>
</dbReference>
<evidence type="ECO:0000259" key="3">
    <source>
        <dbReference type="PROSITE" id="PS51462"/>
    </source>
</evidence>
<dbReference type="GO" id="GO:0019693">
    <property type="term" value="P:ribose phosphate metabolic process"/>
    <property type="evidence" value="ECO:0007669"/>
    <property type="project" value="TreeGrafter"/>
</dbReference>
<dbReference type="PANTHER" id="PTHR11839">
    <property type="entry name" value="UDP/ADP-SUGAR PYROPHOSPHATASE"/>
    <property type="match status" value="1"/>
</dbReference>
<dbReference type="InterPro" id="IPR015797">
    <property type="entry name" value="NUDIX_hydrolase-like_dom_sf"/>
</dbReference>
<sequence length="197" mass="22053">MEPDVQHAIRQISTKVAYESPYMRLREDRIARLDGREGVYSYVDKPDFALVIAVENDGFHLVEQYRYPVRARSWEFVQGALPGLATGDPETVARQELQEETGITAGAMRHLGRLNCATGMSSQGFDVFVASRLTHGEAMPEAEEQDLRRQWFSRAEFERMIRDGVVTDASTLAAYTLFLLHAPLVGLPLGSARPAPK</sequence>
<dbReference type="InterPro" id="IPR000086">
    <property type="entry name" value="NUDIX_hydrolase_dom"/>
</dbReference>
<dbReference type="RefSeq" id="WP_111179785.1">
    <property type="nucleotide sequence ID" value="NZ_POUD01000057.1"/>
</dbReference>
<dbReference type="AlphaFoldDB" id="A0A2W2EZU1"/>
<dbReference type="PANTHER" id="PTHR11839:SF18">
    <property type="entry name" value="NUDIX HYDROLASE DOMAIN-CONTAINING PROTEIN"/>
    <property type="match status" value="1"/>
</dbReference>
<dbReference type="EMBL" id="POUD01000057">
    <property type="protein sequence ID" value="PZG18098.1"/>
    <property type="molecule type" value="Genomic_DNA"/>
</dbReference>
<dbReference type="GO" id="GO:0016787">
    <property type="term" value="F:hydrolase activity"/>
    <property type="evidence" value="ECO:0007669"/>
    <property type="project" value="UniProtKB-KW"/>
</dbReference>
<proteinExistence type="predicted"/>
<gene>
    <name evidence="4" type="ORF">C1J01_16110</name>
</gene>
<keyword evidence="5" id="KW-1185">Reference proteome</keyword>
<dbReference type="PROSITE" id="PS51462">
    <property type="entry name" value="NUDIX"/>
    <property type="match status" value="1"/>
</dbReference>
<dbReference type="OrthoDB" id="177518at2"/>
<accession>A0A2W2EZU1</accession>
<dbReference type="SUPFAM" id="SSF55811">
    <property type="entry name" value="Nudix"/>
    <property type="match status" value="1"/>
</dbReference>
<dbReference type="Pfam" id="PF00293">
    <property type="entry name" value="NUDIX"/>
    <property type="match status" value="1"/>
</dbReference>
<dbReference type="CDD" id="cd24161">
    <property type="entry name" value="NUDIX_ADPRase_Ndx2"/>
    <property type="match status" value="1"/>
</dbReference>
<dbReference type="Proteomes" id="UP000249304">
    <property type="component" value="Unassembled WGS sequence"/>
</dbReference>
<keyword evidence="2" id="KW-0378">Hydrolase</keyword>
<evidence type="ECO:0000256" key="1">
    <source>
        <dbReference type="ARBA" id="ARBA00001946"/>
    </source>
</evidence>
<dbReference type="GO" id="GO:0006753">
    <property type="term" value="P:nucleoside phosphate metabolic process"/>
    <property type="evidence" value="ECO:0007669"/>
    <property type="project" value="TreeGrafter"/>
</dbReference>
<evidence type="ECO:0000313" key="4">
    <source>
        <dbReference type="EMBL" id="PZG18098.1"/>
    </source>
</evidence>
<name>A0A2W2EZU1_9ACTN</name>
<dbReference type="Gene3D" id="3.90.79.10">
    <property type="entry name" value="Nucleoside Triphosphate Pyrophosphohydrolase"/>
    <property type="match status" value="1"/>
</dbReference>
<organism evidence="4 5">
    <name type="scientific">Nonomuraea aridisoli</name>
    <dbReference type="NCBI Taxonomy" id="2070368"/>
    <lineage>
        <taxon>Bacteria</taxon>
        <taxon>Bacillati</taxon>
        <taxon>Actinomycetota</taxon>
        <taxon>Actinomycetes</taxon>
        <taxon>Streptosporangiales</taxon>
        <taxon>Streptosporangiaceae</taxon>
        <taxon>Nonomuraea</taxon>
    </lineage>
</organism>
<protein>
    <submittedName>
        <fullName evidence="4">ADP-ribose pyrophosphatase</fullName>
    </submittedName>
</protein>
<feature type="domain" description="Nudix hydrolase" evidence="3">
    <location>
        <begin position="43"/>
        <end position="174"/>
    </location>
</feature>
<evidence type="ECO:0000313" key="5">
    <source>
        <dbReference type="Proteomes" id="UP000249304"/>
    </source>
</evidence>